<protein>
    <submittedName>
        <fullName evidence="1">Uncharacterized protein</fullName>
    </submittedName>
</protein>
<comment type="caution">
    <text evidence="1">The sequence shown here is derived from an EMBL/GenBank/DDBJ whole genome shotgun (WGS) entry which is preliminary data.</text>
</comment>
<sequence length="154" mass="18389">RKACLDERFDMKGLSKKERSLKNLRYDKLELLNRAKYMPLIKFISRLKRNYHNLTYNNSFAGRIISKDFELPVKMKFEDDLNFSFKTTTKEKIFFNKVSQEDLIFKIDDVEKIDNFGVEFNPIIKELSQTSFGMKPNEREVKGNGFSLRRDIKR</sequence>
<dbReference type="EMBL" id="LAZR01031338">
    <property type="protein sequence ID" value="KKL54045.1"/>
    <property type="molecule type" value="Genomic_DNA"/>
</dbReference>
<gene>
    <name evidence="1" type="ORF">LCGC14_2269320</name>
</gene>
<reference evidence="1" key="1">
    <citation type="journal article" date="2015" name="Nature">
        <title>Complex archaea that bridge the gap between prokaryotes and eukaryotes.</title>
        <authorList>
            <person name="Spang A."/>
            <person name="Saw J.H."/>
            <person name="Jorgensen S.L."/>
            <person name="Zaremba-Niedzwiedzka K."/>
            <person name="Martijn J."/>
            <person name="Lind A.E."/>
            <person name="van Eijk R."/>
            <person name="Schleper C."/>
            <person name="Guy L."/>
            <person name="Ettema T.J."/>
        </authorList>
    </citation>
    <scope>NUCLEOTIDE SEQUENCE</scope>
</reference>
<dbReference type="AlphaFoldDB" id="A0A0F9F9U3"/>
<feature type="non-terminal residue" evidence="1">
    <location>
        <position position="1"/>
    </location>
</feature>
<accession>A0A0F9F9U3</accession>
<organism evidence="1">
    <name type="scientific">marine sediment metagenome</name>
    <dbReference type="NCBI Taxonomy" id="412755"/>
    <lineage>
        <taxon>unclassified sequences</taxon>
        <taxon>metagenomes</taxon>
        <taxon>ecological metagenomes</taxon>
    </lineage>
</organism>
<name>A0A0F9F9U3_9ZZZZ</name>
<proteinExistence type="predicted"/>
<evidence type="ECO:0000313" key="1">
    <source>
        <dbReference type="EMBL" id="KKL54045.1"/>
    </source>
</evidence>